<dbReference type="GO" id="GO:0050568">
    <property type="term" value="F:protein-glutamine glutaminase activity"/>
    <property type="evidence" value="ECO:0007669"/>
    <property type="project" value="UniProtKB-UniRule"/>
</dbReference>
<dbReference type="Gene3D" id="3.30.1330.200">
    <property type="match status" value="1"/>
</dbReference>
<name>A0A3D1JCH8_9CHLR</name>
<dbReference type="CDD" id="cd16352">
    <property type="entry name" value="CheD"/>
    <property type="match status" value="1"/>
</dbReference>
<dbReference type="InterPro" id="IPR011324">
    <property type="entry name" value="Cytotoxic_necrot_fac-like_cat"/>
</dbReference>
<dbReference type="Pfam" id="PF03975">
    <property type="entry name" value="CheD"/>
    <property type="match status" value="1"/>
</dbReference>
<sequence length="161" mass="17409">MNDPINVGLGERVISADPADVLVAYGLGSCLGISMYDPVRRLCGMIHAVLPQRMNGAEPDSARFVDSGIEGLIHEMERMGADPRRSIFRMAGGANMLLASGVSHTFDIGNRNVEAALRTFQRLGIVLKAKDVGGNLGRTVRLYVADGRMTVRILNGKEQEL</sequence>
<dbReference type="InterPro" id="IPR005659">
    <property type="entry name" value="Chemorcpt_Glu_NH3ase_CheD"/>
</dbReference>
<dbReference type="SUPFAM" id="SSF64438">
    <property type="entry name" value="CNF1/YfiH-like putative cysteine hydrolases"/>
    <property type="match status" value="1"/>
</dbReference>
<gene>
    <name evidence="3" type="primary">cheD</name>
    <name evidence="4" type="ORF">DEQ80_00380</name>
</gene>
<comment type="catalytic activity">
    <reaction evidence="3">
        <text>L-glutaminyl-[protein] + H2O = L-glutamyl-[protein] + NH4(+)</text>
        <dbReference type="Rhea" id="RHEA:16441"/>
        <dbReference type="Rhea" id="RHEA-COMP:10207"/>
        <dbReference type="Rhea" id="RHEA-COMP:10208"/>
        <dbReference type="ChEBI" id="CHEBI:15377"/>
        <dbReference type="ChEBI" id="CHEBI:28938"/>
        <dbReference type="ChEBI" id="CHEBI:29973"/>
        <dbReference type="ChEBI" id="CHEBI:30011"/>
        <dbReference type="EC" id="3.5.1.44"/>
    </reaction>
</comment>
<organism evidence="4 5">
    <name type="scientific">Anaerolinea thermolimosa</name>
    <dbReference type="NCBI Taxonomy" id="229919"/>
    <lineage>
        <taxon>Bacteria</taxon>
        <taxon>Bacillati</taxon>
        <taxon>Chloroflexota</taxon>
        <taxon>Anaerolineae</taxon>
        <taxon>Anaerolineales</taxon>
        <taxon>Anaerolineaceae</taxon>
        <taxon>Anaerolinea</taxon>
    </lineage>
</organism>
<dbReference type="Proteomes" id="UP000264141">
    <property type="component" value="Unassembled WGS sequence"/>
</dbReference>
<proteinExistence type="inferred from homology"/>
<keyword evidence="1 3" id="KW-0145">Chemotaxis</keyword>
<dbReference type="EC" id="3.5.1.44" evidence="3"/>
<dbReference type="HAMAP" id="MF_01440">
    <property type="entry name" value="CheD"/>
    <property type="match status" value="1"/>
</dbReference>
<comment type="function">
    <text evidence="3">Probably deamidates glutamine residues to glutamate on methyl-accepting chemotaxis receptors (MCPs), playing an important role in chemotaxis.</text>
</comment>
<keyword evidence="2 3" id="KW-0378">Hydrolase</keyword>
<dbReference type="EMBL" id="DPBP01000002">
    <property type="protein sequence ID" value="HCE16289.1"/>
    <property type="molecule type" value="Genomic_DNA"/>
</dbReference>
<dbReference type="GO" id="GO:0006935">
    <property type="term" value="P:chemotaxis"/>
    <property type="evidence" value="ECO:0007669"/>
    <property type="project" value="UniProtKB-UniRule"/>
</dbReference>
<comment type="caution">
    <text evidence="4">The sequence shown here is derived from an EMBL/GenBank/DDBJ whole genome shotgun (WGS) entry which is preliminary data.</text>
</comment>
<dbReference type="STRING" id="229919.GCA_001050195_02739"/>
<reference evidence="4 5" key="1">
    <citation type="journal article" date="2018" name="Nat. Biotechnol.">
        <title>A standardized bacterial taxonomy based on genome phylogeny substantially revises the tree of life.</title>
        <authorList>
            <person name="Parks D.H."/>
            <person name="Chuvochina M."/>
            <person name="Waite D.W."/>
            <person name="Rinke C."/>
            <person name="Skarshewski A."/>
            <person name="Chaumeil P.A."/>
            <person name="Hugenholtz P."/>
        </authorList>
    </citation>
    <scope>NUCLEOTIDE SEQUENCE [LARGE SCALE GENOMIC DNA]</scope>
    <source>
        <strain evidence="4">UBA8781</strain>
    </source>
</reference>
<dbReference type="AlphaFoldDB" id="A0A3D1JCH8"/>
<dbReference type="InterPro" id="IPR038592">
    <property type="entry name" value="CheD-like_sf"/>
</dbReference>
<protein>
    <recommendedName>
        <fullName evidence="3">Probable chemoreceptor glutamine deamidase CheD</fullName>
        <ecNumber evidence="3">3.5.1.44</ecNumber>
    </recommendedName>
</protein>
<evidence type="ECO:0000313" key="4">
    <source>
        <dbReference type="EMBL" id="HCE16289.1"/>
    </source>
</evidence>
<evidence type="ECO:0000256" key="1">
    <source>
        <dbReference type="ARBA" id="ARBA00022500"/>
    </source>
</evidence>
<accession>A0A3D1JCH8</accession>
<evidence type="ECO:0000256" key="3">
    <source>
        <dbReference type="HAMAP-Rule" id="MF_01440"/>
    </source>
</evidence>
<dbReference type="PANTHER" id="PTHR35147">
    <property type="entry name" value="CHEMORECEPTOR GLUTAMINE DEAMIDASE CHED-RELATED"/>
    <property type="match status" value="1"/>
</dbReference>
<dbReference type="PANTHER" id="PTHR35147:SF1">
    <property type="entry name" value="CHEMORECEPTOR GLUTAMINE DEAMIDASE CHED-RELATED"/>
    <property type="match status" value="1"/>
</dbReference>
<evidence type="ECO:0000313" key="5">
    <source>
        <dbReference type="Proteomes" id="UP000264141"/>
    </source>
</evidence>
<comment type="similarity">
    <text evidence="3">Belongs to the CheD family.</text>
</comment>
<evidence type="ECO:0000256" key="2">
    <source>
        <dbReference type="ARBA" id="ARBA00022801"/>
    </source>
</evidence>